<organism evidence="18 19">
    <name type="scientific">Pisum sativum</name>
    <name type="common">Garden pea</name>
    <name type="synonym">Lathyrus oleraceus</name>
    <dbReference type="NCBI Taxonomy" id="3888"/>
    <lineage>
        <taxon>Eukaryota</taxon>
        <taxon>Viridiplantae</taxon>
        <taxon>Streptophyta</taxon>
        <taxon>Embryophyta</taxon>
        <taxon>Tracheophyta</taxon>
        <taxon>Spermatophyta</taxon>
        <taxon>Magnoliopsida</taxon>
        <taxon>eudicotyledons</taxon>
        <taxon>Gunneridae</taxon>
        <taxon>Pentapetalae</taxon>
        <taxon>rosids</taxon>
        <taxon>fabids</taxon>
        <taxon>Fabales</taxon>
        <taxon>Fabaceae</taxon>
        <taxon>Papilionoideae</taxon>
        <taxon>50 kb inversion clade</taxon>
        <taxon>NPAAA clade</taxon>
        <taxon>Hologalegina</taxon>
        <taxon>IRL clade</taxon>
        <taxon>Fabeae</taxon>
        <taxon>Lathyrus</taxon>
    </lineage>
</organism>
<dbReference type="PANTHER" id="PTHR43286">
    <property type="entry name" value="ENDONUCLEASE III-LIKE PROTEIN 1"/>
    <property type="match status" value="1"/>
</dbReference>
<evidence type="ECO:0000259" key="17">
    <source>
        <dbReference type="SMART" id="SM00478"/>
    </source>
</evidence>
<evidence type="ECO:0000256" key="5">
    <source>
        <dbReference type="ARBA" id="ARBA00022723"/>
    </source>
</evidence>
<dbReference type="SUPFAM" id="SSF48150">
    <property type="entry name" value="DNA-glycosylase"/>
    <property type="match status" value="1"/>
</dbReference>
<protein>
    <recommendedName>
        <fullName evidence="16">Endonuclease III homolog</fullName>
        <ecNumber evidence="16">3.2.2.-</ecNumber>
        <ecNumber evidence="16">4.2.99.18</ecNumber>
    </recommendedName>
    <alternativeName>
        <fullName evidence="16">Bifunctional DNA N-glycosylase/DNA-(apurinic or apyrimidinic site) lyase</fullName>
        <shortName evidence="16">DNA glycosylase/AP lyase</shortName>
    </alternativeName>
</protein>
<gene>
    <name evidence="16" type="primary">NTH1</name>
    <name evidence="18" type="ORF">KIW84_057963</name>
</gene>
<dbReference type="GO" id="GO:0000703">
    <property type="term" value="F:oxidized pyrimidine nucleobase lesion DNA N-glycosylase activity"/>
    <property type="evidence" value="ECO:0007669"/>
    <property type="project" value="UniProtKB-UniRule"/>
</dbReference>
<comment type="subcellular location">
    <subcellularLocation>
        <location evidence="2">Plastid</location>
        <location evidence="2">Chloroplast stroma</location>
        <location evidence="2">Chloroplast nucleoid</location>
    </subcellularLocation>
</comment>
<dbReference type="GO" id="GO:0006285">
    <property type="term" value="P:base-excision repair, AP site formation"/>
    <property type="evidence" value="ECO:0007669"/>
    <property type="project" value="UniProtKB-UniRule"/>
</dbReference>
<evidence type="ECO:0000256" key="6">
    <source>
        <dbReference type="ARBA" id="ARBA00022763"/>
    </source>
</evidence>
<comment type="caution">
    <text evidence="16">Lacks conserved residue(s) required for the propagation of feature annotation.</text>
</comment>
<dbReference type="Gramene" id="PSAT_LOCUS19415_t1">
    <property type="protein sequence ID" value="CAL5200082.1"/>
    <property type="gene ID" value="PSAT_LOCUS19415"/>
</dbReference>
<dbReference type="InterPro" id="IPR023170">
    <property type="entry name" value="HhH_base_excis_C"/>
</dbReference>
<comment type="caution">
    <text evidence="18">The sequence shown here is derived from an EMBL/GenBank/DDBJ whole genome shotgun (WGS) entry which is preliminary data.</text>
</comment>
<evidence type="ECO:0000313" key="18">
    <source>
        <dbReference type="EMBL" id="KAI5413594.1"/>
    </source>
</evidence>
<keyword evidence="4" id="KW-0004">4Fe-4S</keyword>
<dbReference type="GO" id="GO:0042644">
    <property type="term" value="C:chloroplast nucleoid"/>
    <property type="evidence" value="ECO:0007669"/>
    <property type="project" value="UniProtKB-SubCell"/>
</dbReference>
<evidence type="ECO:0000256" key="3">
    <source>
        <dbReference type="ARBA" id="ARBA00008343"/>
    </source>
</evidence>
<evidence type="ECO:0000256" key="10">
    <source>
        <dbReference type="ARBA" id="ARBA00023014"/>
    </source>
</evidence>
<dbReference type="PANTHER" id="PTHR43286:SF1">
    <property type="entry name" value="ENDONUCLEASE III-LIKE PROTEIN 1"/>
    <property type="match status" value="1"/>
</dbReference>
<dbReference type="SMART" id="SM00478">
    <property type="entry name" value="ENDO3c"/>
    <property type="match status" value="1"/>
</dbReference>
<dbReference type="InterPro" id="IPR004035">
    <property type="entry name" value="Endouclease-III_FeS-bd_BS"/>
</dbReference>
<dbReference type="InterPro" id="IPR011257">
    <property type="entry name" value="DNA_glycosylase"/>
</dbReference>
<dbReference type="GO" id="GO:0140078">
    <property type="term" value="F:class I DNA-(apurinic or apyrimidinic site) endonuclease activity"/>
    <property type="evidence" value="ECO:0007669"/>
    <property type="project" value="UniProtKB-EC"/>
</dbReference>
<comment type="cofactor">
    <cofactor evidence="1">
        <name>[4Fe-4S] cluster</name>
        <dbReference type="ChEBI" id="CHEBI:49883"/>
    </cofactor>
</comment>
<dbReference type="OrthoDB" id="2099276at2759"/>
<dbReference type="Pfam" id="PF00730">
    <property type="entry name" value="HhH-GPD"/>
    <property type="match status" value="1"/>
</dbReference>
<comment type="catalytic activity">
    <reaction evidence="14 16">
        <text>2'-deoxyribonucleotide-(2'-deoxyribose 5'-phosphate)-2'-deoxyribonucleotide-DNA = a 3'-end 2'-deoxyribonucleotide-(2,3-dehydro-2,3-deoxyribose 5'-phosphate)-DNA + a 5'-end 5'-phospho-2'-deoxyribonucleoside-DNA + H(+)</text>
        <dbReference type="Rhea" id="RHEA:66592"/>
        <dbReference type="Rhea" id="RHEA-COMP:13180"/>
        <dbReference type="Rhea" id="RHEA-COMP:16897"/>
        <dbReference type="Rhea" id="RHEA-COMP:17067"/>
        <dbReference type="ChEBI" id="CHEBI:15378"/>
        <dbReference type="ChEBI" id="CHEBI:136412"/>
        <dbReference type="ChEBI" id="CHEBI:157695"/>
        <dbReference type="ChEBI" id="CHEBI:167181"/>
        <dbReference type="EC" id="4.2.99.18"/>
    </reaction>
</comment>
<dbReference type="GO" id="GO:0006289">
    <property type="term" value="P:nucleotide-excision repair"/>
    <property type="evidence" value="ECO:0007669"/>
    <property type="project" value="TreeGrafter"/>
</dbReference>
<dbReference type="InterPro" id="IPR004036">
    <property type="entry name" value="Endonuclease-III-like_CS2"/>
</dbReference>
<proteinExistence type="inferred from homology"/>
<name>A0A9D4X2L9_PEA</name>
<keyword evidence="10" id="KW-0411">Iron-sulfur</keyword>
<feature type="domain" description="HhH-GPD" evidence="17">
    <location>
        <begin position="128"/>
        <end position="284"/>
    </location>
</feature>
<dbReference type="InterPro" id="IPR000445">
    <property type="entry name" value="HhH_motif"/>
</dbReference>
<keyword evidence="12 16" id="KW-0456">Lyase</keyword>
<dbReference type="Gene3D" id="1.10.1670.10">
    <property type="entry name" value="Helix-hairpin-Helix base-excision DNA repair enzymes (C-terminal)"/>
    <property type="match status" value="1"/>
</dbReference>
<dbReference type="EC" id="3.2.2.-" evidence="16"/>
<evidence type="ECO:0000256" key="15">
    <source>
        <dbReference type="ARBA" id="ARBA00053205"/>
    </source>
</evidence>
<dbReference type="GO" id="GO:0046872">
    <property type="term" value="F:metal ion binding"/>
    <property type="evidence" value="ECO:0007669"/>
    <property type="project" value="UniProtKB-KW"/>
</dbReference>
<dbReference type="Proteomes" id="UP001058974">
    <property type="component" value="Chromosome 5"/>
</dbReference>
<dbReference type="EMBL" id="JAMSHJ010000005">
    <property type="protein sequence ID" value="KAI5413594.1"/>
    <property type="molecule type" value="Genomic_DNA"/>
</dbReference>
<evidence type="ECO:0000256" key="7">
    <source>
        <dbReference type="ARBA" id="ARBA00022801"/>
    </source>
</evidence>
<evidence type="ECO:0000313" key="19">
    <source>
        <dbReference type="Proteomes" id="UP001058974"/>
    </source>
</evidence>
<dbReference type="FunFam" id="1.10.340.30:FF:000005">
    <property type="entry name" value="Endonuclease III-like protein 1"/>
    <property type="match status" value="1"/>
</dbReference>
<dbReference type="AlphaFoldDB" id="A0A9D4X2L9"/>
<dbReference type="InterPro" id="IPR003265">
    <property type="entry name" value="HhH-GPD_domain"/>
</dbReference>
<keyword evidence="9" id="KW-0408">Iron</keyword>
<dbReference type="SMART" id="SM00525">
    <property type="entry name" value="FES"/>
    <property type="match status" value="1"/>
</dbReference>
<dbReference type="HAMAP" id="MF_03183">
    <property type="entry name" value="Endonuclease_III_Nth"/>
    <property type="match status" value="1"/>
</dbReference>
<sequence>MSVLVCLVRIHVSSITTTLCFSSKTNSHRVSQIRIPAINKTPKNNAELQPKNHLPQIPHQKKFVHPEGSAYTDTNELGQFNECPANWEYVLEGIRKMSHSIDTSGDREDDDIHPPKERRFVVLASTILSSQTKEDITRGATRRLRQNGLLTADALNNADEETIRKLIYPVGFYIRKASNLKKMAHICLTKYGGDIPNTIEELLSLPGVGPKIAHLVMIIGWNNVQGICVDTHVHRICNRLGWVSRSGTTQRTSIPEETRKALQQWLPREEWVAINPLLVGFGRTICTALRPRCGECGVSKFCPSAFKETSSSSYFRSNKS</sequence>
<comment type="function">
    <text evidence="15 16">Bifunctional DNA N-glycosylase with associated apurinic/apyrimidinic (AP) lyase function that catalyzes the first step in base excision repair (BER), the primary repair pathway for the repair of oxidative DNA damage. The DNA N-glycosylase activity releases the damaged DNA base from DNA by cleaving the N-glycosidic bond, leaving an AP site. The AP lyase activity cleaves the phosphodiester bond 3' to the AP site by a beta-elimination. Primarily recognizes and repairs oxidative base damage of pyrimidines.</text>
</comment>
<evidence type="ECO:0000256" key="14">
    <source>
        <dbReference type="ARBA" id="ARBA00044632"/>
    </source>
</evidence>
<dbReference type="GO" id="GO:0003677">
    <property type="term" value="F:DNA binding"/>
    <property type="evidence" value="ECO:0007669"/>
    <property type="project" value="UniProtKB-UniRule"/>
</dbReference>
<dbReference type="Gene3D" id="1.10.340.30">
    <property type="entry name" value="Hypothetical protein, domain 2"/>
    <property type="match status" value="1"/>
</dbReference>
<dbReference type="PROSITE" id="PS00764">
    <property type="entry name" value="ENDONUCLEASE_III_1"/>
    <property type="match status" value="1"/>
</dbReference>
<dbReference type="InterPro" id="IPR030841">
    <property type="entry name" value="NTH1"/>
</dbReference>
<evidence type="ECO:0000256" key="9">
    <source>
        <dbReference type="ARBA" id="ARBA00023004"/>
    </source>
</evidence>
<dbReference type="Pfam" id="PF00633">
    <property type="entry name" value="HHH"/>
    <property type="match status" value="1"/>
</dbReference>
<reference evidence="18 19" key="1">
    <citation type="journal article" date="2022" name="Nat. Genet.">
        <title>Improved pea reference genome and pan-genome highlight genomic features and evolutionary characteristics.</title>
        <authorList>
            <person name="Yang T."/>
            <person name="Liu R."/>
            <person name="Luo Y."/>
            <person name="Hu S."/>
            <person name="Wang D."/>
            <person name="Wang C."/>
            <person name="Pandey M.K."/>
            <person name="Ge S."/>
            <person name="Xu Q."/>
            <person name="Li N."/>
            <person name="Li G."/>
            <person name="Huang Y."/>
            <person name="Saxena R.K."/>
            <person name="Ji Y."/>
            <person name="Li M."/>
            <person name="Yan X."/>
            <person name="He Y."/>
            <person name="Liu Y."/>
            <person name="Wang X."/>
            <person name="Xiang C."/>
            <person name="Varshney R.K."/>
            <person name="Ding H."/>
            <person name="Gao S."/>
            <person name="Zong X."/>
        </authorList>
    </citation>
    <scope>NUCLEOTIDE SEQUENCE [LARGE SCALE GENOMIC DNA]</scope>
    <source>
        <strain evidence="18 19">cv. Zhongwan 6</strain>
    </source>
</reference>
<dbReference type="Pfam" id="PF10576">
    <property type="entry name" value="EndIII_4Fe-2S"/>
    <property type="match status" value="1"/>
</dbReference>
<dbReference type="FunFam" id="1.10.1670.10:FF:000003">
    <property type="entry name" value="Endonuclease III homolog"/>
    <property type="match status" value="1"/>
</dbReference>
<keyword evidence="5" id="KW-0479">Metal-binding</keyword>
<evidence type="ECO:0000256" key="11">
    <source>
        <dbReference type="ARBA" id="ARBA00023204"/>
    </source>
</evidence>
<keyword evidence="7 16" id="KW-0378">Hydrolase</keyword>
<keyword evidence="11 16" id="KW-0234">DNA repair</keyword>
<evidence type="ECO:0000256" key="12">
    <source>
        <dbReference type="ARBA" id="ARBA00023239"/>
    </source>
</evidence>
<keyword evidence="6 16" id="KW-0227">DNA damage</keyword>
<evidence type="ECO:0000256" key="4">
    <source>
        <dbReference type="ARBA" id="ARBA00022485"/>
    </source>
</evidence>
<evidence type="ECO:0000256" key="1">
    <source>
        <dbReference type="ARBA" id="ARBA00001966"/>
    </source>
</evidence>
<accession>A0A9D4X2L9</accession>
<dbReference type="EC" id="4.2.99.18" evidence="16"/>
<evidence type="ECO:0000256" key="8">
    <source>
        <dbReference type="ARBA" id="ARBA00022946"/>
    </source>
</evidence>
<evidence type="ECO:0000256" key="16">
    <source>
        <dbReference type="HAMAP-Rule" id="MF_03183"/>
    </source>
</evidence>
<dbReference type="CDD" id="cd00056">
    <property type="entry name" value="ENDO3c"/>
    <property type="match status" value="1"/>
</dbReference>
<dbReference type="InterPro" id="IPR003651">
    <property type="entry name" value="Endonuclease3_FeS-loop_motif"/>
</dbReference>
<dbReference type="PROSITE" id="PS01155">
    <property type="entry name" value="ENDONUCLEASE_III_2"/>
    <property type="match status" value="1"/>
</dbReference>
<evidence type="ECO:0000256" key="13">
    <source>
        <dbReference type="ARBA" id="ARBA00023295"/>
    </source>
</evidence>
<dbReference type="Gramene" id="Psat05G0796300-T1">
    <property type="protein sequence ID" value="KAI5413594.1"/>
    <property type="gene ID" value="KIW84_057963"/>
</dbReference>
<keyword evidence="8" id="KW-0809">Transit peptide</keyword>
<keyword evidence="19" id="KW-1185">Reference proteome</keyword>
<dbReference type="GO" id="GO:0005634">
    <property type="term" value="C:nucleus"/>
    <property type="evidence" value="ECO:0007669"/>
    <property type="project" value="InterPro"/>
</dbReference>
<comment type="similarity">
    <text evidence="3 16">Belongs to the Nth/MutY family.</text>
</comment>
<evidence type="ECO:0000256" key="2">
    <source>
        <dbReference type="ARBA" id="ARBA00004595"/>
    </source>
</evidence>
<dbReference type="GO" id="GO:0051539">
    <property type="term" value="F:4 iron, 4 sulfur cluster binding"/>
    <property type="evidence" value="ECO:0007669"/>
    <property type="project" value="UniProtKB-KW"/>
</dbReference>
<keyword evidence="13 16" id="KW-0326">Glycosidase</keyword>